<evidence type="ECO:0000313" key="1">
    <source>
        <dbReference type="EMBL" id="AAV85743.1"/>
    </source>
</evidence>
<name>Q2R6Y2_ORYSJ</name>
<sequence length="309" mass="33739">MEAYHLVRGTDGSSLPTVCHEAPATGPHYRLRSLRLRCCGVELGSIQALQRNLRGCPYDRDIFMGIQCLLLVWAPNGPSDSAQSMVKPLEGVLACWAFSWQGSILGETHALRHGPSLAKLVNLMLRLLLFGFHLCCPFDLRHLPPAYAFAYVLGFGKPGQRSLWYTSNKPLKGKALTGNYRSVHPGDTWQSLTGWQANRHAGGLYIHLPPSVTFTFTSSHFYHLLCGWYRFVSPCVHEISLPTSTSVTSALIPGFPDFSSMDPCKPAPASATGPDPGKIGEGHIRYLGASLIDKTELAKLFSAGVMAEG</sequence>
<evidence type="ECO:0000313" key="2">
    <source>
        <dbReference type="Proteomes" id="UP000000763"/>
    </source>
</evidence>
<dbReference type="EMBL" id="AC139171">
    <property type="protein sequence ID" value="AAV85743.1"/>
    <property type="molecule type" value="Genomic_DNA"/>
</dbReference>
<reference evidence="2" key="1">
    <citation type="journal article" date="2005" name="Nature">
        <title>The map-based sequence of the rice genome.</title>
        <authorList>
            <consortium name="International rice genome sequencing project (IRGSP)"/>
            <person name="Matsumoto T."/>
            <person name="Wu J."/>
            <person name="Kanamori H."/>
            <person name="Katayose Y."/>
            <person name="Fujisawa M."/>
            <person name="Namiki N."/>
            <person name="Mizuno H."/>
            <person name="Yamamoto K."/>
            <person name="Antonio B.A."/>
            <person name="Baba T."/>
            <person name="Sakata K."/>
            <person name="Nagamura Y."/>
            <person name="Aoki H."/>
            <person name="Arikawa K."/>
            <person name="Arita K."/>
            <person name="Bito T."/>
            <person name="Chiden Y."/>
            <person name="Fujitsuka N."/>
            <person name="Fukunaka R."/>
            <person name="Hamada M."/>
            <person name="Harada C."/>
            <person name="Hayashi A."/>
            <person name="Hijishita S."/>
            <person name="Honda M."/>
            <person name="Hosokawa S."/>
            <person name="Ichikawa Y."/>
            <person name="Idonuma A."/>
            <person name="Iijima M."/>
            <person name="Ikeda M."/>
            <person name="Ikeno M."/>
            <person name="Ito K."/>
            <person name="Ito S."/>
            <person name="Ito T."/>
            <person name="Ito Y."/>
            <person name="Ito Y."/>
            <person name="Iwabuchi A."/>
            <person name="Kamiya K."/>
            <person name="Karasawa W."/>
            <person name="Kurita K."/>
            <person name="Katagiri S."/>
            <person name="Kikuta A."/>
            <person name="Kobayashi H."/>
            <person name="Kobayashi N."/>
            <person name="Machita K."/>
            <person name="Maehara T."/>
            <person name="Masukawa M."/>
            <person name="Mizubayashi T."/>
            <person name="Mukai Y."/>
            <person name="Nagasaki H."/>
            <person name="Nagata Y."/>
            <person name="Naito S."/>
            <person name="Nakashima M."/>
            <person name="Nakama Y."/>
            <person name="Nakamichi Y."/>
            <person name="Nakamura M."/>
            <person name="Meguro A."/>
            <person name="Negishi M."/>
            <person name="Ohta I."/>
            <person name="Ohta T."/>
            <person name="Okamoto M."/>
            <person name="Ono N."/>
            <person name="Saji S."/>
            <person name="Sakaguchi M."/>
            <person name="Sakai K."/>
            <person name="Shibata M."/>
            <person name="Shimokawa T."/>
            <person name="Song J."/>
            <person name="Takazaki Y."/>
            <person name="Terasawa K."/>
            <person name="Tsugane M."/>
            <person name="Tsuji K."/>
            <person name="Ueda S."/>
            <person name="Waki K."/>
            <person name="Yamagata H."/>
            <person name="Yamamoto M."/>
            <person name="Yamamoto S."/>
            <person name="Yamane H."/>
            <person name="Yoshiki S."/>
            <person name="Yoshihara R."/>
            <person name="Yukawa K."/>
            <person name="Zhong H."/>
            <person name="Yano M."/>
            <person name="Yuan Q."/>
            <person name="Ouyang S."/>
            <person name="Liu J."/>
            <person name="Jones K.M."/>
            <person name="Gansberger K."/>
            <person name="Moffat K."/>
            <person name="Hill J."/>
            <person name="Bera J."/>
            <person name="Fadrosh D."/>
            <person name="Jin S."/>
            <person name="Johri S."/>
            <person name="Kim M."/>
            <person name="Overton L."/>
            <person name="Reardon M."/>
            <person name="Tsitrin T."/>
            <person name="Vuong H."/>
            <person name="Weaver B."/>
            <person name="Ciecko A."/>
            <person name="Tallon L."/>
            <person name="Jackson J."/>
            <person name="Pai G."/>
            <person name="Aken S.V."/>
            <person name="Utterback T."/>
            <person name="Reidmuller S."/>
            <person name="Feldblyum T."/>
            <person name="Hsiao J."/>
            <person name="Zismann V."/>
            <person name="Iobst S."/>
            <person name="de Vazeille A.R."/>
            <person name="Buell C.R."/>
            <person name="Ying K."/>
            <person name="Li Y."/>
            <person name="Lu T."/>
            <person name="Huang Y."/>
            <person name="Zhao Q."/>
            <person name="Feng Q."/>
            <person name="Zhang L."/>
            <person name="Zhu J."/>
            <person name="Weng Q."/>
            <person name="Mu J."/>
            <person name="Lu Y."/>
            <person name="Fan D."/>
            <person name="Liu Y."/>
            <person name="Guan J."/>
            <person name="Zhang Y."/>
            <person name="Yu S."/>
            <person name="Liu X."/>
            <person name="Zhang Y."/>
            <person name="Hong G."/>
            <person name="Han B."/>
            <person name="Choisne N."/>
            <person name="Demange N."/>
            <person name="Orjeda G."/>
            <person name="Samain S."/>
            <person name="Cattolico L."/>
            <person name="Pelletier E."/>
            <person name="Couloux A."/>
            <person name="Segurens B."/>
            <person name="Wincker P."/>
            <person name="D'Hont A."/>
            <person name="Scarpelli C."/>
            <person name="Weissenbach J."/>
            <person name="Salanoubat M."/>
            <person name="Quetier F."/>
            <person name="Yu Y."/>
            <person name="Kim H.R."/>
            <person name="Rambo T."/>
            <person name="Currie J."/>
            <person name="Collura K."/>
            <person name="Luo M."/>
            <person name="Yang T."/>
            <person name="Ammiraju J.S.S."/>
            <person name="Engler F."/>
            <person name="Soderlund C."/>
            <person name="Wing R.A."/>
            <person name="Palmer L.E."/>
            <person name="de la Bastide M."/>
            <person name="Spiegel L."/>
            <person name="Nascimento L."/>
            <person name="Zutavern T."/>
            <person name="O'Shaughnessy A."/>
            <person name="Dike S."/>
            <person name="Dedhia N."/>
            <person name="Preston R."/>
            <person name="Balija V."/>
            <person name="McCombie W.R."/>
            <person name="Chow T."/>
            <person name="Chen H."/>
            <person name="Chung M."/>
            <person name="Chen C."/>
            <person name="Shaw J."/>
            <person name="Wu H."/>
            <person name="Hsiao K."/>
            <person name="Chao Y."/>
            <person name="Chu M."/>
            <person name="Cheng C."/>
            <person name="Hour A."/>
            <person name="Lee P."/>
            <person name="Lin S."/>
            <person name="Lin Y."/>
            <person name="Liou J."/>
            <person name="Liu S."/>
            <person name="Hsing Y."/>
            <person name="Raghuvanshi S."/>
            <person name="Mohanty A."/>
            <person name="Bharti A.K."/>
            <person name="Gaur A."/>
            <person name="Gupta V."/>
            <person name="Kumar D."/>
            <person name="Ravi V."/>
            <person name="Vij S."/>
            <person name="Kapur A."/>
            <person name="Khurana P."/>
            <person name="Khurana P."/>
            <person name="Khurana J.P."/>
            <person name="Tyagi A.K."/>
            <person name="Gaikwad K."/>
            <person name="Singh A."/>
            <person name="Dalal V."/>
            <person name="Srivastava S."/>
            <person name="Dixit A."/>
            <person name="Pal A.K."/>
            <person name="Ghazi I.A."/>
            <person name="Yadav M."/>
            <person name="Pandit A."/>
            <person name="Bhargava A."/>
            <person name="Sureshbabu K."/>
            <person name="Batra K."/>
            <person name="Sharma T.R."/>
            <person name="Mohapatra T."/>
            <person name="Singh N.K."/>
            <person name="Messing J."/>
            <person name="Nelson A.B."/>
            <person name="Fuks G."/>
            <person name="Kavchok S."/>
            <person name="Keizer G."/>
            <person name="Linton E."/>
            <person name="Llaca V."/>
            <person name="Song R."/>
            <person name="Tanyolac B."/>
            <person name="Young S."/>
            <person name="Ho-Il K."/>
            <person name="Hahn J.H."/>
            <person name="Sangsakoo G."/>
            <person name="Vanavichit A."/>
            <person name="de Mattos Luiz.A.T."/>
            <person name="Zimmer P.D."/>
            <person name="Malone G."/>
            <person name="Dellagostin O."/>
            <person name="de Oliveira A.C."/>
            <person name="Bevan M."/>
            <person name="Bancroft I."/>
            <person name="Minx P."/>
            <person name="Cordum H."/>
            <person name="Wilson R."/>
            <person name="Cheng Z."/>
            <person name="Jin W."/>
            <person name="Jiang J."/>
            <person name="Leong S.A."/>
            <person name="Iwama H."/>
            <person name="Gojobori T."/>
            <person name="Itoh T."/>
            <person name="Niimura Y."/>
            <person name="Fujii Y."/>
            <person name="Habara T."/>
            <person name="Sakai H."/>
            <person name="Sato Y."/>
            <person name="Wilson G."/>
            <person name="Kumar K."/>
            <person name="McCouch S."/>
            <person name="Juretic N."/>
            <person name="Hoen D."/>
            <person name="Wright S."/>
            <person name="Bruskiewich R."/>
            <person name="Bureau T."/>
            <person name="Miyao A."/>
            <person name="Hirochika H."/>
            <person name="Nishikawa T."/>
            <person name="Kadowaki K."/>
            <person name="Sugiura M."/>
            <person name="Burr B."/>
            <person name="Sasaki T."/>
        </authorList>
    </citation>
    <scope>NUCLEOTIDE SEQUENCE [LARGE SCALE GENOMIC DNA]</scope>
    <source>
        <strain evidence="2">cv. Nipponbare</strain>
    </source>
</reference>
<dbReference type="AlphaFoldDB" id="Q2R6Y2"/>
<dbReference type="Proteomes" id="UP000000763">
    <property type="component" value="Chromosome 11"/>
</dbReference>
<accession>Q2R6Y2</accession>
<proteinExistence type="predicted"/>
<organism evidence="1 2">
    <name type="scientific">Oryza sativa subsp. japonica</name>
    <name type="common">Rice</name>
    <dbReference type="NCBI Taxonomy" id="39947"/>
    <lineage>
        <taxon>Eukaryota</taxon>
        <taxon>Viridiplantae</taxon>
        <taxon>Streptophyta</taxon>
        <taxon>Embryophyta</taxon>
        <taxon>Tracheophyta</taxon>
        <taxon>Spermatophyta</taxon>
        <taxon>Magnoliopsida</taxon>
        <taxon>Liliopsida</taxon>
        <taxon>Poales</taxon>
        <taxon>Poaceae</taxon>
        <taxon>BOP clade</taxon>
        <taxon>Oryzoideae</taxon>
        <taxon>Oryzeae</taxon>
        <taxon>Oryzinae</taxon>
        <taxon>Oryza</taxon>
        <taxon>Oryza sativa</taxon>
    </lineage>
</organism>
<reference evidence="2" key="2">
    <citation type="journal article" date="2008" name="Nucleic Acids Res.">
        <title>The rice annotation project database (RAP-DB): 2008 update.</title>
        <authorList>
            <consortium name="The rice annotation project (RAP)"/>
        </authorList>
    </citation>
    <scope>GENOME REANNOTATION</scope>
    <source>
        <strain evidence="2">cv. Nipponbare</strain>
    </source>
</reference>
<protein>
    <submittedName>
        <fullName evidence="1">Uncharacterized protein</fullName>
    </submittedName>
</protein>